<protein>
    <submittedName>
        <fullName evidence="1">Copia protein</fullName>
    </submittedName>
</protein>
<dbReference type="InterPro" id="IPR039537">
    <property type="entry name" value="Retrotran_Ty1/copia-like"/>
</dbReference>
<gene>
    <name evidence="1" type="ORF">G5I_08445</name>
</gene>
<sequence>TSLWAEAVNTAIFLNRCLSRVTGHKTPLELWSGKKPDVRKFKTFGSHVTALRKKLGLWDARSENFVFVGYSTESKAYGL</sequence>
<dbReference type="eggNOG" id="KOG0017">
    <property type="taxonomic scope" value="Eukaryota"/>
</dbReference>
<name>F4WRJ4_ACREC</name>
<keyword evidence="2" id="KW-1185">Reference proteome</keyword>
<dbReference type="PANTHER" id="PTHR42648:SF21">
    <property type="entry name" value="CYSTEINE-RICH RLK (RECEPTOR-LIKE PROTEIN KINASE) 8"/>
    <property type="match status" value="1"/>
</dbReference>
<evidence type="ECO:0000313" key="2">
    <source>
        <dbReference type="Proteomes" id="UP000007755"/>
    </source>
</evidence>
<dbReference type="InParanoid" id="F4WRJ4"/>
<dbReference type="STRING" id="103372.F4WRJ4"/>
<dbReference type="Proteomes" id="UP000007755">
    <property type="component" value="Unassembled WGS sequence"/>
</dbReference>
<accession>F4WRJ4</accession>
<proteinExistence type="predicted"/>
<evidence type="ECO:0000313" key="1">
    <source>
        <dbReference type="EMBL" id="EGI63179.1"/>
    </source>
</evidence>
<reference evidence="1" key="1">
    <citation type="submission" date="2011-02" db="EMBL/GenBank/DDBJ databases">
        <title>The genome of the leaf-cutting ant Acromyrmex echinatior suggests key adaptations to social evolution and fungus farming.</title>
        <authorList>
            <person name="Nygaard S."/>
            <person name="Zhang G."/>
        </authorList>
    </citation>
    <scope>NUCLEOTIDE SEQUENCE</scope>
</reference>
<organism evidence="2">
    <name type="scientific">Acromyrmex echinatior</name>
    <name type="common">Panamanian leafcutter ant</name>
    <name type="synonym">Acromyrmex octospinosus echinatior</name>
    <dbReference type="NCBI Taxonomy" id="103372"/>
    <lineage>
        <taxon>Eukaryota</taxon>
        <taxon>Metazoa</taxon>
        <taxon>Ecdysozoa</taxon>
        <taxon>Arthropoda</taxon>
        <taxon>Hexapoda</taxon>
        <taxon>Insecta</taxon>
        <taxon>Pterygota</taxon>
        <taxon>Neoptera</taxon>
        <taxon>Endopterygota</taxon>
        <taxon>Hymenoptera</taxon>
        <taxon>Apocrita</taxon>
        <taxon>Aculeata</taxon>
        <taxon>Formicoidea</taxon>
        <taxon>Formicidae</taxon>
        <taxon>Myrmicinae</taxon>
        <taxon>Acromyrmex</taxon>
    </lineage>
</organism>
<dbReference type="AlphaFoldDB" id="F4WRJ4"/>
<dbReference type="EMBL" id="GL888290">
    <property type="protein sequence ID" value="EGI63179.1"/>
    <property type="molecule type" value="Genomic_DNA"/>
</dbReference>
<dbReference type="PANTHER" id="PTHR42648">
    <property type="entry name" value="TRANSPOSASE, PUTATIVE-RELATED"/>
    <property type="match status" value="1"/>
</dbReference>
<feature type="non-terminal residue" evidence="1">
    <location>
        <position position="1"/>
    </location>
</feature>